<keyword evidence="3" id="KW-1185">Reference proteome</keyword>
<name>A0A926DYI0_9FIRM</name>
<dbReference type="AlphaFoldDB" id="A0A926DYI0"/>
<feature type="domain" description="Ribbon-helix-helix protein CopG" evidence="1">
    <location>
        <begin position="44"/>
        <end position="70"/>
    </location>
</feature>
<sequence length="82" mass="9428">MRCLDFCSYTRYDYYVATKGGEFISEQKKMGRPTDSPKTTMFRVRLDDESLEKLNEAADALNISKSEVVRKGIDSVHQSLKK</sequence>
<dbReference type="EMBL" id="JACRST010000004">
    <property type="protein sequence ID" value="MBC8546253.1"/>
    <property type="molecule type" value="Genomic_DNA"/>
</dbReference>
<organism evidence="2 3">
    <name type="scientific">Ligaoa zhengdingensis</name>
    <dbReference type="NCBI Taxonomy" id="2763658"/>
    <lineage>
        <taxon>Bacteria</taxon>
        <taxon>Bacillati</taxon>
        <taxon>Bacillota</taxon>
        <taxon>Clostridia</taxon>
        <taxon>Eubacteriales</taxon>
        <taxon>Oscillospiraceae</taxon>
        <taxon>Ligaoa</taxon>
    </lineage>
</organism>
<reference evidence="2" key="1">
    <citation type="submission" date="2020-08" db="EMBL/GenBank/DDBJ databases">
        <title>Genome public.</title>
        <authorList>
            <person name="Liu C."/>
            <person name="Sun Q."/>
        </authorList>
    </citation>
    <scope>NUCLEOTIDE SEQUENCE</scope>
    <source>
        <strain evidence="2">NSJ-31</strain>
    </source>
</reference>
<gene>
    <name evidence="2" type="ORF">H8711_04790</name>
</gene>
<evidence type="ECO:0000259" key="1">
    <source>
        <dbReference type="Pfam" id="PF01402"/>
    </source>
</evidence>
<dbReference type="InterPro" id="IPR002145">
    <property type="entry name" value="CopG"/>
</dbReference>
<dbReference type="GO" id="GO:0006355">
    <property type="term" value="P:regulation of DNA-templated transcription"/>
    <property type="evidence" value="ECO:0007669"/>
    <property type="project" value="InterPro"/>
</dbReference>
<dbReference type="Pfam" id="PF01402">
    <property type="entry name" value="RHH_1"/>
    <property type="match status" value="1"/>
</dbReference>
<evidence type="ECO:0000313" key="3">
    <source>
        <dbReference type="Proteomes" id="UP000653127"/>
    </source>
</evidence>
<dbReference type="RefSeq" id="WP_343252304.1">
    <property type="nucleotide sequence ID" value="NZ_JBCLMU010000003.1"/>
</dbReference>
<comment type="caution">
    <text evidence="2">The sequence shown here is derived from an EMBL/GenBank/DDBJ whole genome shotgun (WGS) entry which is preliminary data.</text>
</comment>
<accession>A0A926DYI0</accession>
<evidence type="ECO:0000313" key="2">
    <source>
        <dbReference type="EMBL" id="MBC8546253.1"/>
    </source>
</evidence>
<protein>
    <submittedName>
        <fullName evidence="2">CopG family transcriptional regulator</fullName>
    </submittedName>
</protein>
<proteinExistence type="predicted"/>
<dbReference type="Proteomes" id="UP000653127">
    <property type="component" value="Unassembled WGS sequence"/>
</dbReference>